<dbReference type="OMA" id="ASSYLQW"/>
<evidence type="ECO:0000256" key="5">
    <source>
        <dbReference type="SAM" id="SignalP"/>
    </source>
</evidence>
<gene>
    <name evidence="7" type="ORF">CC1G_07585</name>
</gene>
<dbReference type="GO" id="GO:0004190">
    <property type="term" value="F:aspartic-type endopeptidase activity"/>
    <property type="evidence" value="ECO:0007669"/>
    <property type="project" value="InterPro"/>
</dbReference>
<protein>
    <recommendedName>
        <fullName evidence="6">Peptidase A1 domain-containing protein</fullName>
    </recommendedName>
</protein>
<dbReference type="Gene3D" id="2.40.70.10">
    <property type="entry name" value="Acid Proteases"/>
    <property type="match status" value="2"/>
</dbReference>
<dbReference type="PRINTS" id="PR00792">
    <property type="entry name" value="PEPSIN"/>
</dbReference>
<dbReference type="PANTHER" id="PTHR47966:SF74">
    <property type="entry name" value="AGR407CP"/>
    <property type="match status" value="1"/>
</dbReference>
<dbReference type="PANTHER" id="PTHR47966">
    <property type="entry name" value="BETA-SITE APP-CLEAVING ENZYME, ISOFORM A-RELATED"/>
    <property type="match status" value="1"/>
</dbReference>
<feature type="chain" id="PRO_5002727407" description="Peptidase A1 domain-containing protein" evidence="5">
    <location>
        <begin position="19"/>
        <end position="576"/>
    </location>
</feature>
<dbReference type="GeneID" id="6013046"/>
<dbReference type="RefSeq" id="XP_001836502.2">
    <property type="nucleotide sequence ID" value="XM_001836450.2"/>
</dbReference>
<feature type="active site" evidence="2">
    <location>
        <position position="297"/>
    </location>
</feature>
<comment type="caution">
    <text evidence="7">The sequence shown here is derived from an EMBL/GenBank/DDBJ whole genome shotgun (WGS) entry which is preliminary data.</text>
</comment>
<dbReference type="eggNOG" id="KOG1339">
    <property type="taxonomic scope" value="Eukaryota"/>
</dbReference>
<feature type="disulfide bond" evidence="3">
    <location>
        <begin position="97"/>
        <end position="102"/>
    </location>
</feature>
<accession>A8NUP5</accession>
<feature type="signal peptide" evidence="5">
    <location>
        <begin position="1"/>
        <end position="18"/>
    </location>
</feature>
<keyword evidence="4" id="KW-0472">Membrane</keyword>
<dbReference type="InParanoid" id="A8NUP5"/>
<keyword evidence="3" id="KW-1015">Disulfide bond</keyword>
<dbReference type="EMBL" id="AACS02000004">
    <property type="protein sequence ID" value="EAU85315.2"/>
    <property type="molecule type" value="Genomic_DNA"/>
</dbReference>
<feature type="active site" evidence="2">
    <location>
        <position position="84"/>
    </location>
</feature>
<dbReference type="OrthoDB" id="771136at2759"/>
<dbReference type="HOGENOM" id="CLU_037038_0_0_1"/>
<evidence type="ECO:0000256" key="3">
    <source>
        <dbReference type="PIRSR" id="PIRSR601461-2"/>
    </source>
</evidence>
<dbReference type="SUPFAM" id="SSF50630">
    <property type="entry name" value="Acid proteases"/>
    <property type="match status" value="1"/>
</dbReference>
<dbReference type="InterPro" id="IPR001461">
    <property type="entry name" value="Aspartic_peptidase_A1"/>
</dbReference>
<dbReference type="AlphaFoldDB" id="A8NUP5"/>
<organism evidence="7 8">
    <name type="scientific">Coprinopsis cinerea (strain Okayama-7 / 130 / ATCC MYA-4618 / FGSC 9003)</name>
    <name type="common">Inky cap fungus</name>
    <name type="synonym">Hormographiella aspergillata</name>
    <dbReference type="NCBI Taxonomy" id="240176"/>
    <lineage>
        <taxon>Eukaryota</taxon>
        <taxon>Fungi</taxon>
        <taxon>Dikarya</taxon>
        <taxon>Basidiomycota</taxon>
        <taxon>Agaricomycotina</taxon>
        <taxon>Agaricomycetes</taxon>
        <taxon>Agaricomycetidae</taxon>
        <taxon>Agaricales</taxon>
        <taxon>Agaricineae</taxon>
        <taxon>Psathyrellaceae</taxon>
        <taxon>Coprinopsis</taxon>
    </lineage>
</organism>
<evidence type="ECO:0000313" key="7">
    <source>
        <dbReference type="EMBL" id="EAU85315.2"/>
    </source>
</evidence>
<evidence type="ECO:0000256" key="1">
    <source>
        <dbReference type="ARBA" id="ARBA00007447"/>
    </source>
</evidence>
<keyword evidence="4" id="KW-0812">Transmembrane</keyword>
<reference evidence="7 8" key="1">
    <citation type="journal article" date="2010" name="Proc. Natl. Acad. Sci. U.S.A.">
        <title>Insights into evolution of multicellular fungi from the assembled chromosomes of the mushroom Coprinopsis cinerea (Coprinus cinereus).</title>
        <authorList>
            <person name="Stajich J.E."/>
            <person name="Wilke S.K."/>
            <person name="Ahren D."/>
            <person name="Au C.H."/>
            <person name="Birren B.W."/>
            <person name="Borodovsky M."/>
            <person name="Burns C."/>
            <person name="Canback B."/>
            <person name="Casselton L.A."/>
            <person name="Cheng C.K."/>
            <person name="Deng J."/>
            <person name="Dietrich F.S."/>
            <person name="Fargo D.C."/>
            <person name="Farman M.L."/>
            <person name="Gathman A.C."/>
            <person name="Goldberg J."/>
            <person name="Guigo R."/>
            <person name="Hoegger P.J."/>
            <person name="Hooker J.B."/>
            <person name="Huggins A."/>
            <person name="James T.Y."/>
            <person name="Kamada T."/>
            <person name="Kilaru S."/>
            <person name="Kodira C."/>
            <person name="Kues U."/>
            <person name="Kupfer D."/>
            <person name="Kwan H.S."/>
            <person name="Lomsadze A."/>
            <person name="Li W."/>
            <person name="Lilly W.W."/>
            <person name="Ma L.J."/>
            <person name="Mackey A.J."/>
            <person name="Manning G."/>
            <person name="Martin F."/>
            <person name="Muraguchi H."/>
            <person name="Natvig D.O."/>
            <person name="Palmerini H."/>
            <person name="Ramesh M.A."/>
            <person name="Rehmeyer C.J."/>
            <person name="Roe B.A."/>
            <person name="Shenoy N."/>
            <person name="Stanke M."/>
            <person name="Ter-Hovhannisyan V."/>
            <person name="Tunlid A."/>
            <person name="Velagapudi R."/>
            <person name="Vision T.J."/>
            <person name="Zeng Q."/>
            <person name="Zolan M.E."/>
            <person name="Pukkila P.J."/>
        </authorList>
    </citation>
    <scope>NUCLEOTIDE SEQUENCE [LARGE SCALE GENOMIC DNA]</scope>
    <source>
        <strain evidence="8">Okayama-7 / 130 / ATCC MYA-4618 / FGSC 9003</strain>
    </source>
</reference>
<feature type="disulfide bond" evidence="3">
    <location>
        <begin position="333"/>
        <end position="367"/>
    </location>
</feature>
<feature type="domain" description="Peptidase A1" evidence="6">
    <location>
        <begin position="68"/>
        <end position="412"/>
    </location>
</feature>
<dbReference type="InterPro" id="IPR033121">
    <property type="entry name" value="PEPTIDASE_A1"/>
</dbReference>
<keyword evidence="8" id="KW-1185">Reference proteome</keyword>
<dbReference type="CDD" id="cd05471">
    <property type="entry name" value="pepsin_like"/>
    <property type="match status" value="1"/>
</dbReference>
<evidence type="ECO:0000256" key="2">
    <source>
        <dbReference type="PIRSR" id="PIRSR601461-1"/>
    </source>
</evidence>
<name>A8NUP5_COPC7</name>
<dbReference type="Pfam" id="PF00026">
    <property type="entry name" value="Asp"/>
    <property type="match status" value="1"/>
</dbReference>
<evidence type="ECO:0000313" key="8">
    <source>
        <dbReference type="Proteomes" id="UP000001861"/>
    </source>
</evidence>
<sequence length="576" mass="62050">MAAAAILSSGWLFLQASASSHPRLVPRSDLATLPIVNTPTLHARDFDGNPNTAAGLAQVSISSDRQSYTTIIKIGDINFRVALDTASADLWVVSSDCDTKECEKVPRFPLAYQSQTFREINGNETTFEAGYADGTAASGFLAKERIALHDIVLDDQVFGLVSQSNLSFVDQTSGLLGLGFPRLSSFPNVTNVAPFFPRLAQKGMLEYPLFAFSLTRNNTGSLALGAIDASVVKNVSLIAWNQVASFPPFAETESDVGEPGYLQWAIPLAEVYVNGTALEINPVFPERNEGRVLALVDIGATGIYGPAQEVSKIFAMIDGSRIVDADGQWVIPCDTDVPITFTFGSQNYTLLPEDYMIGPALGNPNLCLSWPRAHPPHSDAIDWQFGAAFLRTVYSIFSYGIDTKEPPLIGFYSIRNETLLANTTQPPEELASFFSAHSATVPTTLPNVLLPTPSYSSPPYAFNSSVPAPLGAIVTSDLANSTYSALFGIHTTFNASAIPTISVNQTLITQTFTDEAGQLTVSTSTVEIETAPTLGVPPGWSSSATRQGLDSFWTFYAFFPTWTLAFLFYCIGDLVS</sequence>
<comment type="similarity">
    <text evidence="1">Belongs to the peptidase A1 family.</text>
</comment>
<dbReference type="GO" id="GO:0006508">
    <property type="term" value="P:proteolysis"/>
    <property type="evidence" value="ECO:0007669"/>
    <property type="project" value="InterPro"/>
</dbReference>
<feature type="transmembrane region" description="Helical" evidence="4">
    <location>
        <begin position="552"/>
        <end position="571"/>
    </location>
</feature>
<dbReference type="VEuPathDB" id="FungiDB:CC1G_07585"/>
<proteinExistence type="inferred from homology"/>
<evidence type="ECO:0000259" key="6">
    <source>
        <dbReference type="PROSITE" id="PS51767"/>
    </source>
</evidence>
<keyword evidence="5" id="KW-0732">Signal</keyword>
<dbReference type="InterPro" id="IPR034164">
    <property type="entry name" value="Pepsin-like_dom"/>
</dbReference>
<evidence type="ECO:0000256" key="4">
    <source>
        <dbReference type="SAM" id="Phobius"/>
    </source>
</evidence>
<dbReference type="Proteomes" id="UP000001861">
    <property type="component" value="Unassembled WGS sequence"/>
</dbReference>
<dbReference type="KEGG" id="cci:CC1G_07585"/>
<keyword evidence="4" id="KW-1133">Transmembrane helix</keyword>
<dbReference type="InterPro" id="IPR021109">
    <property type="entry name" value="Peptidase_aspartic_dom_sf"/>
</dbReference>
<dbReference type="PROSITE" id="PS51767">
    <property type="entry name" value="PEPTIDASE_A1"/>
    <property type="match status" value="1"/>
</dbReference>